<evidence type="ECO:0000256" key="1">
    <source>
        <dbReference type="SAM" id="MobiDB-lite"/>
    </source>
</evidence>
<feature type="region of interest" description="Disordered" evidence="1">
    <location>
        <begin position="64"/>
        <end position="94"/>
    </location>
</feature>
<dbReference type="AlphaFoldDB" id="A0AAW0Z3E3"/>
<dbReference type="SUPFAM" id="SSF56112">
    <property type="entry name" value="Protein kinase-like (PK-like)"/>
    <property type="match status" value="1"/>
</dbReference>
<feature type="region of interest" description="Disordered" evidence="1">
    <location>
        <begin position="1"/>
        <end position="33"/>
    </location>
</feature>
<feature type="compositionally biased region" description="Basic and acidic residues" evidence="1">
    <location>
        <begin position="67"/>
        <end position="94"/>
    </location>
</feature>
<feature type="compositionally biased region" description="Basic and acidic residues" evidence="1">
    <location>
        <begin position="7"/>
        <end position="17"/>
    </location>
</feature>
<accession>A0AAW0Z3E3</accession>
<sequence length="522" mass="58685">MSLPDLRSAHQPEHPKDSSVSASSPELKDPEPIIIGMNLDSAVVPDHNLALPIKEVEMVDVDNDNIDDSKKRSTDAVPDLERKSSEDRLSTKRAKLEDETEIKIDESDPLQSDESNIITVDDKIDELPASNANKSVIAPASVIEKITICLTEDEYLVDMLRTGITKPQELTEEERRRAYRVMTDQVEKKATTSIGKTFDYLKTMGPATDKEAAGLAPLPKSVLQWSRPKLRLSFSRDSAQKSRQTERRFSFMPDETFILAPSVDFVPHPISLVATQPCLTECKELMVELTGYEGSGSLSDGYRGLLRTGSAGPAKKVIVKITSPGAFGLGHRRFTSVSSTRKVLNEAQNYASHLACLQGEVCPTFYGLWYMEAKLSTRIGSQSRHKVPLSVFAAVMEDVGEEFTERELREGRYASLNQINVEHKTGITELYAKLHERKLVHEAIKNAHIRITPDGRLRLIDFEKSYPGCLGACWNEMKQLILYLGWKQGDLKKVLDKGYDGKRTYDMTWNESSRRYMWHSES</sequence>
<gene>
    <name evidence="2" type="ORF">IAR55_001827</name>
</gene>
<proteinExistence type="predicted"/>
<name>A0AAW0Z3E3_9TREE</name>
<evidence type="ECO:0000313" key="3">
    <source>
        <dbReference type="Proteomes" id="UP001388673"/>
    </source>
</evidence>
<comment type="caution">
    <text evidence="2">The sequence shown here is derived from an EMBL/GenBank/DDBJ whole genome shotgun (WGS) entry which is preliminary data.</text>
</comment>
<dbReference type="RefSeq" id="XP_066804873.1">
    <property type="nucleotide sequence ID" value="XM_066944950.1"/>
</dbReference>
<dbReference type="GeneID" id="92179086"/>
<evidence type="ECO:0000313" key="2">
    <source>
        <dbReference type="EMBL" id="KAK8864577.1"/>
    </source>
</evidence>
<dbReference type="KEGG" id="kne:92179086"/>
<evidence type="ECO:0008006" key="4">
    <source>
        <dbReference type="Google" id="ProtNLM"/>
    </source>
</evidence>
<keyword evidence="3" id="KW-1185">Reference proteome</keyword>
<dbReference type="EMBL" id="JBCAWK010000003">
    <property type="protein sequence ID" value="KAK8864577.1"/>
    <property type="molecule type" value="Genomic_DNA"/>
</dbReference>
<dbReference type="InterPro" id="IPR011009">
    <property type="entry name" value="Kinase-like_dom_sf"/>
</dbReference>
<reference evidence="2 3" key="1">
    <citation type="journal article" date="2024" name="bioRxiv">
        <title>Comparative genomics of Cryptococcus and Kwoniella reveals pathogenesis evolution and contrasting karyotype dynamics via intercentromeric recombination or chromosome fusion.</title>
        <authorList>
            <person name="Coelho M.A."/>
            <person name="David-Palma M."/>
            <person name="Shea T."/>
            <person name="Bowers K."/>
            <person name="McGinley-Smith S."/>
            <person name="Mohammad A.W."/>
            <person name="Gnirke A."/>
            <person name="Yurkov A.M."/>
            <person name="Nowrousian M."/>
            <person name="Sun S."/>
            <person name="Cuomo C.A."/>
            <person name="Heitman J."/>
        </authorList>
    </citation>
    <scope>NUCLEOTIDE SEQUENCE [LARGE SCALE GENOMIC DNA]</scope>
    <source>
        <strain evidence="2 3">CBS 13917</strain>
    </source>
</reference>
<organism evidence="2 3">
    <name type="scientific">Kwoniella newhampshirensis</name>
    <dbReference type="NCBI Taxonomy" id="1651941"/>
    <lineage>
        <taxon>Eukaryota</taxon>
        <taxon>Fungi</taxon>
        <taxon>Dikarya</taxon>
        <taxon>Basidiomycota</taxon>
        <taxon>Agaricomycotina</taxon>
        <taxon>Tremellomycetes</taxon>
        <taxon>Tremellales</taxon>
        <taxon>Cryptococcaceae</taxon>
        <taxon>Kwoniella</taxon>
    </lineage>
</organism>
<dbReference type="Proteomes" id="UP001388673">
    <property type="component" value="Unassembled WGS sequence"/>
</dbReference>
<protein>
    <recommendedName>
        <fullName evidence="4">Protein kinase domain-containing protein</fullName>
    </recommendedName>
</protein>